<dbReference type="AlphaFoldDB" id="A0A9Q3DAT7"/>
<feature type="non-terminal residue" evidence="1">
    <location>
        <position position="1"/>
    </location>
</feature>
<evidence type="ECO:0000313" key="2">
    <source>
        <dbReference type="Proteomes" id="UP000765509"/>
    </source>
</evidence>
<proteinExistence type="predicted"/>
<reference evidence="1" key="1">
    <citation type="submission" date="2021-03" db="EMBL/GenBank/DDBJ databases">
        <title>Draft genome sequence of rust myrtle Austropuccinia psidii MF-1, a brazilian biotype.</title>
        <authorList>
            <person name="Quecine M.C."/>
            <person name="Pachon D.M.R."/>
            <person name="Bonatelli M.L."/>
            <person name="Correr F.H."/>
            <person name="Franceschini L.M."/>
            <person name="Leite T.F."/>
            <person name="Margarido G.R.A."/>
            <person name="Almeida C.A."/>
            <person name="Ferrarezi J.A."/>
            <person name="Labate C.A."/>
        </authorList>
    </citation>
    <scope>NUCLEOTIDE SEQUENCE</scope>
    <source>
        <strain evidence="1">MF-1</strain>
    </source>
</reference>
<organism evidence="1 2">
    <name type="scientific">Austropuccinia psidii MF-1</name>
    <dbReference type="NCBI Taxonomy" id="1389203"/>
    <lineage>
        <taxon>Eukaryota</taxon>
        <taxon>Fungi</taxon>
        <taxon>Dikarya</taxon>
        <taxon>Basidiomycota</taxon>
        <taxon>Pucciniomycotina</taxon>
        <taxon>Pucciniomycetes</taxon>
        <taxon>Pucciniales</taxon>
        <taxon>Sphaerophragmiaceae</taxon>
        <taxon>Austropuccinia</taxon>
    </lineage>
</organism>
<dbReference type="EMBL" id="AVOT02015201">
    <property type="protein sequence ID" value="MBW0499305.1"/>
    <property type="molecule type" value="Genomic_DNA"/>
</dbReference>
<keyword evidence="2" id="KW-1185">Reference proteome</keyword>
<evidence type="ECO:0000313" key="1">
    <source>
        <dbReference type="EMBL" id="MBW0499305.1"/>
    </source>
</evidence>
<name>A0A9Q3DAT7_9BASI</name>
<comment type="caution">
    <text evidence="1">The sequence shown here is derived from an EMBL/GenBank/DDBJ whole genome shotgun (WGS) entry which is preliminary data.</text>
</comment>
<dbReference type="Proteomes" id="UP000765509">
    <property type="component" value="Unassembled WGS sequence"/>
</dbReference>
<sequence length="68" mass="8178">MITCCHPALQQNWLLMGDMKGDEKEECWNYQPSNKRSLIRLIKQMPNVIDYFLSIKKDTNRSRNYKIQ</sequence>
<gene>
    <name evidence="1" type="ORF">O181_039020</name>
</gene>
<protein>
    <submittedName>
        <fullName evidence="1">Uncharacterized protein</fullName>
    </submittedName>
</protein>
<accession>A0A9Q3DAT7</accession>